<reference evidence="1" key="2">
    <citation type="submission" date="2023-09" db="EMBL/GenBank/DDBJ databases">
        <title>Ecological and genomic based identification of the Bifidobacterium adolescentis prototype of the healthy human gut microbiota.</title>
        <authorList>
            <person name="Lugli G.A."/>
            <person name="Argentini C."/>
            <person name="Tarracchini C."/>
            <person name="Fontana F."/>
            <person name="Alessandri G."/>
            <person name="Mancabelli L."/>
            <person name="Milani C."/>
            <person name="Turroni F."/>
            <person name="Ventura M."/>
        </authorList>
    </citation>
    <scope>NUCLEOTIDE SEQUENCE</scope>
    <source>
        <strain evidence="1">703B</strain>
    </source>
</reference>
<name>A0AAF0VBG4_BIFAD</name>
<dbReference type="EMBL" id="CP133648">
    <property type="protein sequence ID" value="WNE84530.1"/>
    <property type="molecule type" value="Genomic_DNA"/>
</dbReference>
<dbReference type="Gene3D" id="3.90.1690.10">
    <property type="entry name" value="phage-related protein like domain"/>
    <property type="match status" value="1"/>
</dbReference>
<dbReference type="InterPro" id="IPR005564">
    <property type="entry name" value="Major_capsid_GpE"/>
</dbReference>
<dbReference type="Proteomes" id="UP000193179">
    <property type="component" value="Chromosome"/>
</dbReference>
<evidence type="ECO:0000313" key="1">
    <source>
        <dbReference type="EMBL" id="WNE84530.1"/>
    </source>
</evidence>
<accession>A0AAF0VBG4</accession>
<evidence type="ECO:0000313" key="2">
    <source>
        <dbReference type="Proteomes" id="UP000193179"/>
    </source>
</evidence>
<organism evidence="1 2">
    <name type="scientific">Bifidobacterium adolescentis</name>
    <dbReference type="NCBI Taxonomy" id="1680"/>
    <lineage>
        <taxon>Bacteria</taxon>
        <taxon>Bacillati</taxon>
        <taxon>Actinomycetota</taxon>
        <taxon>Actinomycetes</taxon>
        <taxon>Bifidobacteriales</taxon>
        <taxon>Bifidobacteriaceae</taxon>
        <taxon>Bifidobacterium</taxon>
    </lineage>
</organism>
<dbReference type="InterPro" id="IPR053738">
    <property type="entry name" value="Lambda_capsid_assembly"/>
</dbReference>
<sequence length="355" mass="38555">MSTLDKSIITPSEASGIAQAAFDTVNSLLPFSNVFPMKSNDGQTTVSWTPVIPADATSAVDFRAWDAEVGYGASTSKTAEEYTGLIPLSKKMHITERELIGHVGDTTYLRNKAEEHIDQLGAEAAIRAELARIEVAMNATYTINAKNLHNKYTFHRPTALDNLKLSDSKKWSDNTSTPLIDIETWVETIKKQHGRVPGAAFTTSAVIDALRTNEEFRTAASGSSLTNSKTRLTRNEVLDVLRSEANLTDVRMIDVMYSDLERDHGIVLPVDINTLIPSSTFVMLPSFNDTSLGFTADGPTVEATDAEYGINKSVNDGLIACMLSDQAPVSYDVYVNGSLMPILVQAVSTAKATVL</sequence>
<dbReference type="RefSeq" id="WP_085347089.1">
    <property type="nucleotide sequence ID" value="NZ_CP133648.1"/>
</dbReference>
<protein>
    <submittedName>
        <fullName evidence="1">Major capsid protein</fullName>
    </submittedName>
</protein>
<dbReference type="Pfam" id="PF03864">
    <property type="entry name" value="Phage_cap_E"/>
    <property type="match status" value="1"/>
</dbReference>
<proteinExistence type="predicted"/>
<gene>
    <name evidence="1" type="ORF">B0703_05805</name>
</gene>
<dbReference type="AlphaFoldDB" id="A0AAF0VBG4"/>
<reference evidence="1" key="1">
    <citation type="journal article" date="2016" name="Sci. Rep.">
        <title>Evaluation of genetic diversity among strains of the human gut commensal Bifidobacterium adolescentis.</title>
        <authorList>
            <person name="Duranti S."/>
            <person name="Milani C."/>
            <person name="Lugli G.A."/>
            <person name="Mancabelli L."/>
            <person name="Turroni F."/>
            <person name="Ferrario C."/>
            <person name="Mangifesta M."/>
            <person name="Viappiani A."/>
            <person name="Sanchez B."/>
            <person name="Margolles A."/>
            <person name="van Sinderen D."/>
            <person name="Ventura M."/>
        </authorList>
    </citation>
    <scope>NUCLEOTIDE SEQUENCE</scope>
    <source>
        <strain evidence="1">703B</strain>
    </source>
</reference>